<evidence type="ECO:0000256" key="1">
    <source>
        <dbReference type="ARBA" id="ARBA00021292"/>
    </source>
</evidence>
<sequence length="372" mass="40533">MSAGTAAVAGPPPGDRLRIAQVSTPHESTPPIAYGSINRIVADLTDELVSRGHEVHLYATGDSTTRGVLHAPYPHPDPDFVNVGQDWMHALGSMRDITGFDVVHNHNLFTGQALSFLAGCRVALTTAHFFTYRDHDLMSRTGPANYVVQSRSQQHRMRHLNVVGTAQPGIRVEEYPLGRGDDGYLLVLGQIGDHKGVREAIGVARRARLPLIIAGPVPPWHQEYFERQVRPWLGPDVQYVGEVGGDVRLELLRRARGVLMLSKGPETFGLVCVEAMACGTPVVVTGRGALPEVVRHGVTGFVADTEEEQCAAVHRLQEIAPDTCRAHVEENYTVGHMTDRYETIYRALLPTAWEASAPDIGPAPRPEGAPTP</sequence>
<dbReference type="SUPFAM" id="SSF53756">
    <property type="entry name" value="UDP-Glycosyltransferase/glycogen phosphorylase"/>
    <property type="match status" value="1"/>
</dbReference>
<accession>A0ABS0NL49</accession>
<dbReference type="Proteomes" id="UP000807371">
    <property type="component" value="Unassembled WGS sequence"/>
</dbReference>
<protein>
    <recommendedName>
        <fullName evidence="1">D-inositol 3-phosphate glycosyltransferase</fullName>
    </recommendedName>
</protein>
<dbReference type="InterPro" id="IPR028098">
    <property type="entry name" value="Glyco_trans_4-like_N"/>
</dbReference>
<name>A0ABS0NL49_9ACTN</name>
<keyword evidence="2" id="KW-0328">Glycosyltransferase</keyword>
<reference evidence="6 7" key="1">
    <citation type="submission" date="2020-09" db="EMBL/GenBank/DDBJ databases">
        <title>Biosynthesis of the nuclear factor of activated T cells inhibitor NFAT-133 and its congeners in Streptomyces pactum.</title>
        <authorList>
            <person name="Zhou W."/>
            <person name="Posri P."/>
            <person name="Abugrain M.E."/>
            <person name="Weisberg A.J."/>
            <person name="Chang J.H."/>
            <person name="Mahmud T."/>
        </authorList>
    </citation>
    <scope>NUCLEOTIDE SEQUENCE [LARGE SCALE GENOMIC DNA]</scope>
    <source>
        <strain evidence="6 7">ATCC 27456</strain>
    </source>
</reference>
<dbReference type="Pfam" id="PF00534">
    <property type="entry name" value="Glycos_transf_1"/>
    <property type="match status" value="1"/>
</dbReference>
<comment type="caution">
    <text evidence="6">The sequence shown here is derived from an EMBL/GenBank/DDBJ whole genome shotgun (WGS) entry which is preliminary data.</text>
</comment>
<dbReference type="PANTHER" id="PTHR12526">
    <property type="entry name" value="GLYCOSYLTRANSFERASE"/>
    <property type="match status" value="1"/>
</dbReference>
<evidence type="ECO:0000256" key="3">
    <source>
        <dbReference type="ARBA" id="ARBA00022679"/>
    </source>
</evidence>
<organism evidence="6 7">
    <name type="scientific">Streptomyces pactum</name>
    <dbReference type="NCBI Taxonomy" id="68249"/>
    <lineage>
        <taxon>Bacteria</taxon>
        <taxon>Bacillati</taxon>
        <taxon>Actinomycetota</taxon>
        <taxon>Actinomycetes</taxon>
        <taxon>Kitasatosporales</taxon>
        <taxon>Streptomycetaceae</taxon>
        <taxon>Streptomyces</taxon>
    </lineage>
</organism>
<proteinExistence type="predicted"/>
<dbReference type="PANTHER" id="PTHR12526:SF595">
    <property type="entry name" value="BLL5217 PROTEIN"/>
    <property type="match status" value="1"/>
</dbReference>
<keyword evidence="7" id="KW-1185">Reference proteome</keyword>
<dbReference type="RefSeq" id="WP_197989400.1">
    <property type="nucleotide sequence ID" value="NZ_JACYXC010000001.1"/>
</dbReference>
<dbReference type="Pfam" id="PF13439">
    <property type="entry name" value="Glyco_transf_4"/>
    <property type="match status" value="1"/>
</dbReference>
<evidence type="ECO:0000313" key="6">
    <source>
        <dbReference type="EMBL" id="MBH5335917.1"/>
    </source>
</evidence>
<gene>
    <name evidence="6" type="ORF">IHE55_14430</name>
</gene>
<evidence type="ECO:0000256" key="2">
    <source>
        <dbReference type="ARBA" id="ARBA00022676"/>
    </source>
</evidence>
<evidence type="ECO:0000313" key="7">
    <source>
        <dbReference type="Proteomes" id="UP000807371"/>
    </source>
</evidence>
<dbReference type="CDD" id="cd03802">
    <property type="entry name" value="GT4_AviGT4-like"/>
    <property type="match status" value="1"/>
</dbReference>
<feature type="domain" description="Glycosyl transferase family 1" evidence="4">
    <location>
        <begin position="180"/>
        <end position="319"/>
    </location>
</feature>
<keyword evidence="3" id="KW-0808">Transferase</keyword>
<evidence type="ECO:0000259" key="4">
    <source>
        <dbReference type="Pfam" id="PF00534"/>
    </source>
</evidence>
<evidence type="ECO:0000259" key="5">
    <source>
        <dbReference type="Pfam" id="PF13439"/>
    </source>
</evidence>
<feature type="domain" description="Glycosyltransferase subfamily 4-like N-terminal" evidence="5">
    <location>
        <begin position="38"/>
        <end position="132"/>
    </location>
</feature>
<dbReference type="Gene3D" id="3.40.50.2000">
    <property type="entry name" value="Glycogen Phosphorylase B"/>
    <property type="match status" value="2"/>
</dbReference>
<dbReference type="InterPro" id="IPR001296">
    <property type="entry name" value="Glyco_trans_1"/>
</dbReference>
<dbReference type="EMBL" id="JACYXC010000001">
    <property type="protein sequence ID" value="MBH5335917.1"/>
    <property type="molecule type" value="Genomic_DNA"/>
</dbReference>